<keyword evidence="4" id="KW-1185">Reference proteome</keyword>
<dbReference type="InterPro" id="IPR011055">
    <property type="entry name" value="Dup_hybrid_motif"/>
</dbReference>
<organism evidence="3 4">
    <name type="scientific">Neoroseomonas lacus</name>
    <dbReference type="NCBI Taxonomy" id="287609"/>
    <lineage>
        <taxon>Bacteria</taxon>
        <taxon>Pseudomonadati</taxon>
        <taxon>Pseudomonadota</taxon>
        <taxon>Alphaproteobacteria</taxon>
        <taxon>Acetobacterales</taxon>
        <taxon>Acetobacteraceae</taxon>
        <taxon>Neoroseomonas</taxon>
    </lineage>
</organism>
<dbReference type="InterPro" id="IPR050570">
    <property type="entry name" value="Cell_wall_metabolism_enzyme"/>
</dbReference>
<gene>
    <name evidence="3" type="ORF">GCM10011320_52720</name>
</gene>
<evidence type="ECO:0000313" key="3">
    <source>
        <dbReference type="EMBL" id="GGJ38552.1"/>
    </source>
</evidence>
<reference evidence="3" key="1">
    <citation type="journal article" date="2014" name="Int. J. Syst. Evol. Microbiol.">
        <title>Complete genome sequence of Corynebacterium casei LMG S-19264T (=DSM 44701T), isolated from a smear-ripened cheese.</title>
        <authorList>
            <consortium name="US DOE Joint Genome Institute (JGI-PGF)"/>
            <person name="Walter F."/>
            <person name="Albersmeier A."/>
            <person name="Kalinowski J."/>
            <person name="Ruckert C."/>
        </authorList>
    </citation>
    <scope>NUCLEOTIDE SEQUENCE</scope>
    <source>
        <strain evidence="3">CGMCC 1.3617</strain>
    </source>
</reference>
<protein>
    <recommendedName>
        <fullName evidence="2">M23ase beta-sheet core domain-containing protein</fullName>
    </recommendedName>
</protein>
<dbReference type="SUPFAM" id="SSF51261">
    <property type="entry name" value="Duplicated hybrid motif"/>
    <property type="match status" value="1"/>
</dbReference>
<feature type="domain" description="M23ase beta-sheet core" evidence="2">
    <location>
        <begin position="242"/>
        <end position="336"/>
    </location>
</feature>
<dbReference type="PANTHER" id="PTHR21666:SF285">
    <property type="entry name" value="M23 FAMILY METALLOPEPTIDASE"/>
    <property type="match status" value="1"/>
</dbReference>
<feature type="region of interest" description="Disordered" evidence="1">
    <location>
        <begin position="1"/>
        <end position="22"/>
    </location>
</feature>
<evidence type="ECO:0000259" key="2">
    <source>
        <dbReference type="Pfam" id="PF01551"/>
    </source>
</evidence>
<reference evidence="3" key="2">
    <citation type="submission" date="2020-09" db="EMBL/GenBank/DDBJ databases">
        <authorList>
            <person name="Sun Q."/>
            <person name="Zhou Y."/>
        </authorList>
    </citation>
    <scope>NUCLEOTIDE SEQUENCE</scope>
    <source>
        <strain evidence="3">CGMCC 1.3617</strain>
    </source>
</reference>
<proteinExistence type="predicted"/>
<name>A0A917L033_9PROT</name>
<dbReference type="CDD" id="cd12797">
    <property type="entry name" value="M23_peptidase"/>
    <property type="match status" value="1"/>
</dbReference>
<dbReference type="GO" id="GO:0004222">
    <property type="term" value="F:metalloendopeptidase activity"/>
    <property type="evidence" value="ECO:0007669"/>
    <property type="project" value="TreeGrafter"/>
</dbReference>
<comment type="caution">
    <text evidence="3">The sequence shown here is derived from an EMBL/GenBank/DDBJ whole genome shotgun (WGS) entry which is preliminary data.</text>
</comment>
<dbReference type="Proteomes" id="UP000661507">
    <property type="component" value="Unassembled WGS sequence"/>
</dbReference>
<dbReference type="Pfam" id="PF01551">
    <property type="entry name" value="Peptidase_M23"/>
    <property type="match status" value="1"/>
</dbReference>
<sequence>MQERMSDVALATNDRANGRSSRMRGTVGAIRAWFRRAATEHVCPPPAAPLGPTPNRGVQRPLGLWWDGSEGQGPSAFARRALLATPALLLARPAAAVTLTERGLTQGGFVIGQAAPGTRVSLDGRALRVTLQGAFAFGFSRDQGPRAALTIIHPDNRREERRLTVAHRQWQEQRINGLPPAQVTPDPETLQRILREREKLAAVRAVDSPLTGFTEGFIAPAQGRISGVYGSRRILNGQPRQPHYGLDFAVPTGTPLKAVAPGRVTLADSFHFFGNLVVIDHGHGVNSLYAHLSAFDVREGQMVTKGEPVARSGATGRVTGPHLHFSFSWFETFLDPQPVVLGA</sequence>
<dbReference type="Gene3D" id="2.70.70.10">
    <property type="entry name" value="Glucose Permease (Domain IIA)"/>
    <property type="match status" value="1"/>
</dbReference>
<dbReference type="InterPro" id="IPR016047">
    <property type="entry name" value="M23ase_b-sheet_dom"/>
</dbReference>
<evidence type="ECO:0000313" key="4">
    <source>
        <dbReference type="Proteomes" id="UP000661507"/>
    </source>
</evidence>
<dbReference type="PANTHER" id="PTHR21666">
    <property type="entry name" value="PEPTIDASE-RELATED"/>
    <property type="match status" value="1"/>
</dbReference>
<dbReference type="EMBL" id="BMKW01000016">
    <property type="protein sequence ID" value="GGJ38552.1"/>
    <property type="molecule type" value="Genomic_DNA"/>
</dbReference>
<accession>A0A917L033</accession>
<evidence type="ECO:0000256" key="1">
    <source>
        <dbReference type="SAM" id="MobiDB-lite"/>
    </source>
</evidence>
<dbReference type="AlphaFoldDB" id="A0A917L033"/>